<evidence type="ECO:0000313" key="1">
    <source>
        <dbReference type="EMBL" id="PHN07757.1"/>
    </source>
</evidence>
<dbReference type="EMBL" id="PDUD01000006">
    <property type="protein sequence ID" value="PHN07757.1"/>
    <property type="molecule type" value="Genomic_DNA"/>
</dbReference>
<keyword evidence="1" id="KW-0032">Aminotransferase</keyword>
<keyword evidence="2" id="KW-1185">Reference proteome</keyword>
<dbReference type="SUPFAM" id="SSF53383">
    <property type="entry name" value="PLP-dependent transferases"/>
    <property type="match status" value="1"/>
</dbReference>
<keyword evidence="1" id="KW-0808">Transferase</keyword>
<proteinExistence type="predicted"/>
<dbReference type="Proteomes" id="UP000223913">
    <property type="component" value="Unassembled WGS sequence"/>
</dbReference>
<sequence>MTNGKPALLEEHPASISLAQSVARLQGLEAGLLYPSTLHLFWDLFQSLGRRPVAVFIDREAYPIAGWGAKWLNGQRIPVMTFSHGDHRGLKGRIKASGRMPVIITDGWCTHCESVMPIRQYLEILSPHKGLLVMDDTQALGILGQGPTPDLPYGRGGGGTLRWLGLQAENVIIGSSLAKGFGTPLAVLAGSHPRIAKVKKDSLTRQHCSPPDHASVMAGHRALLINQKYGHRCRERLLSNVQFFRSKLGPYGILDSNTTFPLQKLGGMPGPLAQQLQLELDKAGIRIFLVAGAREQVHPAFLIRADHRFEDLAHACRITSRHLNCLNHY</sequence>
<dbReference type="Gene3D" id="3.40.640.10">
    <property type="entry name" value="Type I PLP-dependent aspartate aminotransferase-like (Major domain)"/>
    <property type="match status" value="1"/>
</dbReference>
<dbReference type="InterPro" id="IPR015421">
    <property type="entry name" value="PyrdxlP-dep_Trfase_major"/>
</dbReference>
<dbReference type="InterPro" id="IPR015422">
    <property type="entry name" value="PyrdxlP-dep_Trfase_small"/>
</dbReference>
<dbReference type="InterPro" id="IPR015424">
    <property type="entry name" value="PyrdxlP-dep_Trfase"/>
</dbReference>
<gene>
    <name evidence="1" type="ORF">CRP01_04755</name>
</gene>
<accession>A0A2D0NGZ8</accession>
<evidence type="ECO:0000313" key="2">
    <source>
        <dbReference type="Proteomes" id="UP000223913"/>
    </source>
</evidence>
<dbReference type="Gene3D" id="3.90.1150.10">
    <property type="entry name" value="Aspartate Aminotransferase, domain 1"/>
    <property type="match status" value="1"/>
</dbReference>
<organism evidence="1 2">
    <name type="scientific">Flavilitoribacter nigricans (strain ATCC 23147 / DSM 23189 / NBRC 102662 / NCIMB 1420 / SS-2)</name>
    <name type="common">Lewinella nigricans</name>
    <dbReference type="NCBI Taxonomy" id="1122177"/>
    <lineage>
        <taxon>Bacteria</taxon>
        <taxon>Pseudomonadati</taxon>
        <taxon>Bacteroidota</taxon>
        <taxon>Saprospiria</taxon>
        <taxon>Saprospirales</taxon>
        <taxon>Lewinellaceae</taxon>
        <taxon>Flavilitoribacter</taxon>
    </lineage>
</organism>
<protein>
    <submittedName>
        <fullName evidence="1">Aminotransferase class I/II</fullName>
    </submittedName>
</protein>
<dbReference type="GO" id="GO:0008483">
    <property type="term" value="F:transaminase activity"/>
    <property type="evidence" value="ECO:0007669"/>
    <property type="project" value="UniProtKB-KW"/>
</dbReference>
<name>A0A2D0NGZ8_FLAN2</name>
<reference evidence="1 2" key="1">
    <citation type="submission" date="2017-10" db="EMBL/GenBank/DDBJ databases">
        <title>The draft genome sequence of Lewinella nigricans NBRC 102662.</title>
        <authorList>
            <person name="Wang K."/>
        </authorList>
    </citation>
    <scope>NUCLEOTIDE SEQUENCE [LARGE SCALE GENOMIC DNA]</scope>
    <source>
        <strain evidence="1 2">NBRC 102662</strain>
    </source>
</reference>
<comment type="caution">
    <text evidence="1">The sequence shown here is derived from an EMBL/GenBank/DDBJ whole genome shotgun (WGS) entry which is preliminary data.</text>
</comment>
<dbReference type="AlphaFoldDB" id="A0A2D0NGZ8"/>